<keyword evidence="2" id="KW-1185">Reference proteome</keyword>
<name>A0A1V2I345_9ACTN</name>
<organism evidence="1 2">
    <name type="scientific">Pseudofrankia asymbiotica</name>
    <dbReference type="NCBI Taxonomy" id="1834516"/>
    <lineage>
        <taxon>Bacteria</taxon>
        <taxon>Bacillati</taxon>
        <taxon>Actinomycetota</taxon>
        <taxon>Actinomycetes</taxon>
        <taxon>Frankiales</taxon>
        <taxon>Frankiaceae</taxon>
        <taxon>Pseudofrankia</taxon>
    </lineage>
</organism>
<evidence type="ECO:0000313" key="1">
    <source>
        <dbReference type="EMBL" id="ONH24800.1"/>
    </source>
</evidence>
<keyword evidence="1" id="KW-0560">Oxidoreductase</keyword>
<dbReference type="InterPro" id="IPR046032">
    <property type="entry name" value="DUF5990"/>
</dbReference>
<dbReference type="Pfam" id="PF19452">
    <property type="entry name" value="DUF5990"/>
    <property type="match status" value="1"/>
</dbReference>
<proteinExistence type="predicted"/>
<accession>A0A1V2I345</accession>
<comment type="caution">
    <text evidence="1">The sequence shown here is derived from an EMBL/GenBank/DDBJ whole genome shotgun (WGS) entry which is preliminary data.</text>
</comment>
<protein>
    <submittedName>
        <fullName evidence="1">Monooxygenase</fullName>
    </submittedName>
</protein>
<dbReference type="RefSeq" id="WP_076820624.1">
    <property type="nucleotide sequence ID" value="NZ_MOMC01000067.1"/>
</dbReference>
<dbReference type="GO" id="GO:0004497">
    <property type="term" value="F:monooxygenase activity"/>
    <property type="evidence" value="ECO:0007669"/>
    <property type="project" value="UniProtKB-KW"/>
</dbReference>
<dbReference type="AlphaFoldDB" id="A0A1V2I345"/>
<evidence type="ECO:0000313" key="2">
    <source>
        <dbReference type="Proteomes" id="UP000188929"/>
    </source>
</evidence>
<reference evidence="2" key="1">
    <citation type="submission" date="2016-10" db="EMBL/GenBank/DDBJ databases">
        <title>Frankia sp. NRRL B-16386 Genome sequencing.</title>
        <authorList>
            <person name="Ghodhbane-Gtari F."/>
            <person name="Swanson E."/>
            <person name="Gueddou A."/>
            <person name="Hezbri K."/>
            <person name="Ktari K."/>
            <person name="Nouioui I."/>
            <person name="Morris K."/>
            <person name="Simpson S."/>
            <person name="Abebe-Akele F."/>
            <person name="Thomas K."/>
            <person name="Gtari M."/>
            <person name="Tisa L.S."/>
        </authorList>
    </citation>
    <scope>NUCLEOTIDE SEQUENCE [LARGE SCALE GENOMIC DNA]</scope>
    <source>
        <strain evidence="2">NRRL B-16386</strain>
    </source>
</reference>
<dbReference type="OrthoDB" id="3783022at2"/>
<keyword evidence="1" id="KW-0503">Monooxygenase</keyword>
<sequence>MLIRVEGSDLPGRACAGGPGFPGYADIHVAVQRRGRPADLLGLVPGDAAAAVWTLECTATTTPGGIDLRGPHIQGRPGERFIYLSWGVTDTAEGGFAMFRRAKLWLNAVPVDVLTAAVASDLLVGRLGLTDPKGHPLCASVRPPVITWTAEPPA</sequence>
<gene>
    <name evidence="1" type="ORF">BL253_29275</name>
</gene>
<dbReference type="Proteomes" id="UP000188929">
    <property type="component" value="Unassembled WGS sequence"/>
</dbReference>
<dbReference type="EMBL" id="MOMC01000067">
    <property type="protein sequence ID" value="ONH24800.1"/>
    <property type="molecule type" value="Genomic_DNA"/>
</dbReference>